<sequence length="402" mass="45686">MRQREEKPCLKIRHDRAVPMITLRPGSHVYRLLLLLAIAGEYPMRSLHLLGSSRTLEDLVHRLEHVQDFRTSTGADLGSCKMITTSGRGERRTIRLYKSALPLLQTLHPAALAHYLDITRNHRFSGSAEHIERNHRVAETVAMCLVADVETRPFLLPVLQRRAIQQVVLDGASFYTAKSVKRLDHAEMNKTIFTRLTGALFSPGYCYAVYNTRNAVMKWSGMGEFKTARHLEELSRMNAGPARADHALLLGENMDLALQTLLESDKSGRIELRFDRIYPHVHFIPMTEQGIRLLRLLTLPDWKERVLSVVFPEQMRTVGPGVMEYDAQNGNTLILSHLDGDIARLVRVRQALEHSKVPYEIMCFPWQCPFLHGYIGPRAQLREISMTDLEAALGIGPQADEI</sequence>
<proteinExistence type="predicted"/>
<dbReference type="Proteomes" id="UP000679848">
    <property type="component" value="Chromosome"/>
</dbReference>
<keyword evidence="2" id="KW-1185">Reference proteome</keyword>
<organism evidence="1 2">
    <name type="scientific">Pusillibacter faecalis</name>
    <dbReference type="NCBI Taxonomy" id="2714358"/>
    <lineage>
        <taxon>Bacteria</taxon>
        <taxon>Bacillati</taxon>
        <taxon>Bacillota</taxon>
        <taxon>Clostridia</taxon>
        <taxon>Eubacteriales</taxon>
        <taxon>Oscillospiraceae</taxon>
        <taxon>Pusillibacter</taxon>
    </lineage>
</organism>
<reference evidence="1" key="1">
    <citation type="submission" date="2020-09" db="EMBL/GenBank/DDBJ databases">
        <title>New species isolated from human feces.</title>
        <authorList>
            <person name="Kitahara M."/>
            <person name="Shigeno Y."/>
            <person name="Shime M."/>
            <person name="Matsumoto Y."/>
            <person name="Nakamura S."/>
            <person name="Motooka D."/>
            <person name="Fukuoka S."/>
            <person name="Nishikawa H."/>
            <person name="Benno Y."/>
        </authorList>
    </citation>
    <scope>NUCLEOTIDE SEQUENCE</scope>
    <source>
        <strain evidence="1">MM59</strain>
    </source>
</reference>
<evidence type="ECO:0000313" key="2">
    <source>
        <dbReference type="Proteomes" id="UP000679848"/>
    </source>
</evidence>
<protein>
    <submittedName>
        <fullName evidence="1">Uncharacterized protein</fullName>
    </submittedName>
</protein>
<name>A0A810Q4N4_9FIRM</name>
<dbReference type="EMBL" id="AP023420">
    <property type="protein sequence ID" value="BCK83279.1"/>
    <property type="molecule type" value="Genomic_DNA"/>
</dbReference>
<accession>A0A810Q4N4</accession>
<gene>
    <name evidence="1" type="ORF">MM59RIKEN_05980</name>
</gene>
<dbReference type="KEGG" id="pfaa:MM59RIKEN_05980"/>
<evidence type="ECO:0000313" key="1">
    <source>
        <dbReference type="EMBL" id="BCK83279.1"/>
    </source>
</evidence>
<dbReference type="AlphaFoldDB" id="A0A810Q4N4"/>